<evidence type="ECO:0000313" key="2">
    <source>
        <dbReference type="EMBL" id="MDA5192514.1"/>
    </source>
</evidence>
<organism evidence="2 3">
    <name type="scientific">Govanella unica</name>
    <dbReference type="NCBI Taxonomy" id="2975056"/>
    <lineage>
        <taxon>Bacteria</taxon>
        <taxon>Pseudomonadati</taxon>
        <taxon>Pseudomonadota</taxon>
        <taxon>Alphaproteobacteria</taxon>
        <taxon>Emcibacterales</taxon>
        <taxon>Govanellaceae</taxon>
        <taxon>Govanella</taxon>
    </lineage>
</organism>
<feature type="region of interest" description="Disordered" evidence="1">
    <location>
        <begin position="47"/>
        <end position="69"/>
    </location>
</feature>
<dbReference type="EMBL" id="JANWOI010000001">
    <property type="protein sequence ID" value="MDA5192514.1"/>
    <property type="molecule type" value="Genomic_DNA"/>
</dbReference>
<proteinExistence type="predicted"/>
<evidence type="ECO:0000256" key="1">
    <source>
        <dbReference type="SAM" id="MobiDB-lite"/>
    </source>
</evidence>
<comment type="caution">
    <text evidence="2">The sequence shown here is derived from an EMBL/GenBank/DDBJ whole genome shotgun (WGS) entry which is preliminary data.</text>
</comment>
<dbReference type="Pfam" id="PF13384">
    <property type="entry name" value="HTH_23"/>
    <property type="match status" value="1"/>
</dbReference>
<name>A0A9X3Z631_9PROT</name>
<protein>
    <submittedName>
        <fullName evidence="2">Helix-turn-helix domain-containing protein</fullName>
    </submittedName>
</protein>
<dbReference type="Proteomes" id="UP001141619">
    <property type="component" value="Unassembled WGS sequence"/>
</dbReference>
<reference evidence="2" key="1">
    <citation type="submission" date="2022-08" db="EMBL/GenBank/DDBJ databases">
        <authorList>
            <person name="Vandamme P."/>
            <person name="Hettiarachchi A."/>
            <person name="Peeters C."/>
            <person name="Cnockaert M."/>
            <person name="Carlier A."/>
        </authorList>
    </citation>
    <scope>NUCLEOTIDE SEQUENCE</scope>
    <source>
        <strain evidence="2">LMG 31809</strain>
    </source>
</reference>
<keyword evidence="3" id="KW-1185">Reference proteome</keyword>
<dbReference type="AlphaFoldDB" id="A0A9X3Z631"/>
<evidence type="ECO:0000313" key="3">
    <source>
        <dbReference type="Proteomes" id="UP001141619"/>
    </source>
</evidence>
<dbReference type="RefSeq" id="WP_274942220.1">
    <property type="nucleotide sequence ID" value="NZ_JANWOI010000001.1"/>
</dbReference>
<reference evidence="2" key="2">
    <citation type="journal article" date="2023" name="Syst. Appl. Microbiol.">
        <title>Govania unica gen. nov., sp. nov., a rare biosphere bacterium that represents a novel family in the class Alphaproteobacteria.</title>
        <authorList>
            <person name="Vandamme P."/>
            <person name="Peeters C."/>
            <person name="Hettiarachchi A."/>
            <person name="Cnockaert M."/>
            <person name="Carlier A."/>
        </authorList>
    </citation>
    <scope>NUCLEOTIDE SEQUENCE</scope>
    <source>
        <strain evidence="2">LMG 31809</strain>
    </source>
</reference>
<gene>
    <name evidence="2" type="ORF">NYP16_00885</name>
</gene>
<sequence length="334" mass="37787">MVDGISIYPASLNVTLEIPWGLAEALVSAGPELLQVMAKELAKAKAKAEQTHPVSKLRDRRRPKGHGQWTALAAQADRRVRVLRKAEGLRDGAAISLVARELQLAPSALTALLHVHRRERKEWLQARRTVEIIRLYFQGYSNNQIGQKLRPSVSAGTVQKVVSDSKDIIAFVRGRVRRITAQPVQGESQAAKGGLLKKPSPEAVAQAKADERAERIALHTRWGVQIYRQFRRSSPKGPEERRELLKSLGKQYEVDLVYINWLLGRRLKKVKVYIEQRRLAAVYRLHRRGLTNKKIAIAVGLHDRTVARYVRQARKDGKLQKTPPVMKVQEARYA</sequence>
<accession>A0A9X3Z631</accession>